<dbReference type="Pfam" id="PF00196">
    <property type="entry name" value="GerE"/>
    <property type="match status" value="1"/>
</dbReference>
<evidence type="ECO:0000313" key="6">
    <source>
        <dbReference type="EMBL" id="SOZ69100.1"/>
    </source>
</evidence>
<feature type="region of interest" description="Disordered" evidence="4">
    <location>
        <begin position="325"/>
        <end position="365"/>
    </location>
</feature>
<keyword evidence="1" id="KW-0805">Transcription regulation</keyword>
<evidence type="ECO:0000256" key="3">
    <source>
        <dbReference type="ARBA" id="ARBA00023163"/>
    </source>
</evidence>
<keyword evidence="3" id="KW-0804">Transcription</keyword>
<name>A0A375E7R6_9BURK</name>
<feature type="domain" description="HTH luxR-type" evidence="5">
    <location>
        <begin position="1193"/>
        <end position="1258"/>
    </location>
</feature>
<dbReference type="InterPro" id="IPR016032">
    <property type="entry name" value="Sig_transdc_resp-reg_C-effctor"/>
</dbReference>
<dbReference type="SUPFAM" id="SSF46689">
    <property type="entry name" value="Homeodomain-like"/>
    <property type="match status" value="1"/>
</dbReference>
<dbReference type="Pfam" id="PF17874">
    <property type="entry name" value="TPR_MalT"/>
    <property type="match status" value="1"/>
</dbReference>
<dbReference type="InterPro" id="IPR059106">
    <property type="entry name" value="WHD_MalT"/>
</dbReference>
<keyword evidence="2" id="KW-0238">DNA-binding</keyword>
<dbReference type="InterPro" id="IPR041617">
    <property type="entry name" value="TPR_MalT"/>
</dbReference>
<feature type="compositionally biased region" description="Low complexity" evidence="4">
    <location>
        <begin position="325"/>
        <end position="335"/>
    </location>
</feature>
<dbReference type="SMART" id="SM00421">
    <property type="entry name" value="HTH_LUXR"/>
    <property type="match status" value="1"/>
</dbReference>
<dbReference type="Pfam" id="PF25873">
    <property type="entry name" value="WHD_MalT"/>
    <property type="match status" value="1"/>
</dbReference>
<dbReference type="Gene3D" id="3.40.50.300">
    <property type="entry name" value="P-loop containing nucleotide triphosphate hydrolases"/>
    <property type="match status" value="1"/>
</dbReference>
<dbReference type="SUPFAM" id="SSF46894">
    <property type="entry name" value="C-terminal effector domain of the bipartite response regulators"/>
    <property type="match status" value="1"/>
</dbReference>
<evidence type="ECO:0000256" key="1">
    <source>
        <dbReference type="ARBA" id="ARBA00023015"/>
    </source>
</evidence>
<dbReference type="EMBL" id="OFTH01000038">
    <property type="protein sequence ID" value="SOZ69100.1"/>
    <property type="molecule type" value="Genomic_DNA"/>
</dbReference>
<dbReference type="InterPro" id="IPR027417">
    <property type="entry name" value="P-loop_NTPase"/>
</dbReference>
<dbReference type="InterPro" id="IPR009057">
    <property type="entry name" value="Homeodomain-like_sf"/>
</dbReference>
<dbReference type="GO" id="GO:0006355">
    <property type="term" value="P:regulation of DNA-templated transcription"/>
    <property type="evidence" value="ECO:0007669"/>
    <property type="project" value="InterPro"/>
</dbReference>
<dbReference type="CDD" id="cd06170">
    <property type="entry name" value="LuxR_C_like"/>
    <property type="match status" value="1"/>
</dbReference>
<dbReference type="PANTHER" id="PTHR43214">
    <property type="entry name" value="TWO-COMPONENT RESPONSE REGULATOR"/>
    <property type="match status" value="1"/>
</dbReference>
<dbReference type="InterPro" id="IPR011990">
    <property type="entry name" value="TPR-like_helical_dom_sf"/>
</dbReference>
<dbReference type="Gene3D" id="1.10.10.10">
    <property type="entry name" value="Winged helix-like DNA-binding domain superfamily/Winged helix DNA-binding domain"/>
    <property type="match status" value="1"/>
</dbReference>
<dbReference type="Pfam" id="PF13551">
    <property type="entry name" value="HTH_29"/>
    <property type="match status" value="1"/>
</dbReference>
<dbReference type="AlphaFoldDB" id="A0A375E7R6"/>
<dbReference type="SUPFAM" id="SSF52540">
    <property type="entry name" value="P-loop containing nucleoside triphosphate hydrolases"/>
    <property type="match status" value="1"/>
</dbReference>
<sequence length="1259" mass="136676">MRVAPEIVLTDAERAELESLAGAPDAGARVVQRARMVLLAAHGMRNQDIAEQLGMGRAQVSRWRERYVQWRLAGITSERPRGAPPLKVDVARLAALTAQGRPDSSVPWSTRQLARELGVSAATISRHWRAIGQEPPVLRQRGMTAMPQPGGRPYELAGLFLSPALHALVLSAGTDAPQPGAPDAPARGRGTSHLLRRLRTLAAHLHAAAPATEHEPQPVQHASAWLAFLRRALDAAPDRDLLVLSDNHAVQQLPAVARWVARQPRLQVHCAASPLAWPRMVQRFFREMDGAQRQHAMHQAAPLLAAIEAGLREPEATAFAWAPDAPAAQAAPARTAEPDADADNPPPADTADSATPPPGYQPRLAPPRVAHALMPRPALMARLHEARRQRCAVVLGPAGSGKTTTMLAWRRALLPLDYDVAWLSLAPEDNEPARFFAGLLAAIAQASPDATGAAAALLGPGYDDAALEHWVIRLVQGLARHPRELVLMLDDLHHLGDARIFQMLQWLLAYAPPNFHLALGSRSVPPVSFERLRARGGLTEIEARDLRFSAEESERFLADQLGAIDRRQAIELHRRADGWVTGLQRLAAELGQRRGHGRQQGPDAPVCAGAFDGAFDRFIAGYFEQEVLARLAPDDLDLLTRAAVCHRLCAPLCAALAGHAPAAAQIARRLARLERDNLFLTRIAAGERDIWYRLHPMLRDVLLARVEAWPAPARQALHAAAFAWFEANGLTDDAVRHAVLAGNADAAAGMVEARAYGMLVDGELSQLGRLLRLLPQDSVQQRFSLLLASAYLQMYTSRFDEAAHSVQRILAQHGQLDRRQCYSAALIQAGLALQQDDIDTVLAMVPALRDIPPQADDFSWICRANVLGWAFVYQGEYDQARAIVEHTGVRHAAPRSRLLGQCIGAMSLSLEGRLEQAEQIVRTVLARAEAGGAAYTGLACMAAGLLADMLFELNDTEAAIQLLEPRIHVLERISLPDTVRQAMTVLSGAHWLAGRRDQAWACLDRLEAYAVRFGLDRLRLAALAQRLRRHQQLGEMEAAGAAMQQLEAIAARYVDPGSAKARLVQAEMARVRIEMGLYLRDFGAAAAGLDALLQAPRTARQPARHAALHLQQALARRHLDDLPAARQHVHAALRLGHRLGLVRTLLDACTELPQALGTLAQDAALDPVLAFYASRLQAEAAPAASAGARASAASAAAHQLSEREREVLDLVAQAMPNKKIAMVLGLSAETVKWHLKNIYAKLGVSGRGGAAARLRDLAD</sequence>
<comment type="caution">
    <text evidence="6">The sequence shown here is derived from an EMBL/GenBank/DDBJ whole genome shotgun (WGS) entry which is preliminary data.</text>
</comment>
<dbReference type="Gene3D" id="1.25.40.10">
    <property type="entry name" value="Tetratricopeptide repeat domain"/>
    <property type="match status" value="1"/>
</dbReference>
<evidence type="ECO:0000259" key="5">
    <source>
        <dbReference type="PROSITE" id="PS50043"/>
    </source>
</evidence>
<accession>A0A375E7R6</accession>
<gene>
    <name evidence="6" type="ORF">CBM2613_B130003</name>
</gene>
<dbReference type="SUPFAM" id="SSF48452">
    <property type="entry name" value="TPR-like"/>
    <property type="match status" value="1"/>
</dbReference>
<dbReference type="InterPro" id="IPR036388">
    <property type="entry name" value="WH-like_DNA-bd_sf"/>
</dbReference>
<dbReference type="PROSITE" id="PS50043">
    <property type="entry name" value="HTH_LUXR_2"/>
    <property type="match status" value="1"/>
</dbReference>
<dbReference type="InterPro" id="IPR039420">
    <property type="entry name" value="WalR-like"/>
</dbReference>
<dbReference type="RefSeq" id="WP_116332332.1">
    <property type="nucleotide sequence ID" value="NZ_LT992560.1"/>
</dbReference>
<evidence type="ECO:0000256" key="2">
    <source>
        <dbReference type="ARBA" id="ARBA00023125"/>
    </source>
</evidence>
<dbReference type="InterPro" id="IPR041664">
    <property type="entry name" value="AAA_16"/>
</dbReference>
<dbReference type="Pfam" id="PF13191">
    <property type="entry name" value="AAA_16"/>
    <property type="match status" value="1"/>
</dbReference>
<organism evidence="6">
    <name type="scientific">Cupriavidus taiwanensis</name>
    <dbReference type="NCBI Taxonomy" id="164546"/>
    <lineage>
        <taxon>Bacteria</taxon>
        <taxon>Pseudomonadati</taxon>
        <taxon>Pseudomonadota</taxon>
        <taxon>Betaproteobacteria</taxon>
        <taxon>Burkholderiales</taxon>
        <taxon>Burkholderiaceae</taxon>
        <taxon>Cupriavidus</taxon>
    </lineage>
</organism>
<protein>
    <submittedName>
        <fullName evidence="6">Transcriptional regulator, LuxR-family</fullName>
    </submittedName>
</protein>
<proteinExistence type="predicted"/>
<dbReference type="PANTHER" id="PTHR43214:SF41">
    <property type="entry name" value="NITRATE_NITRITE RESPONSE REGULATOR PROTEIN NARP"/>
    <property type="match status" value="1"/>
</dbReference>
<dbReference type="PRINTS" id="PR00038">
    <property type="entry name" value="HTHLUXR"/>
</dbReference>
<dbReference type="GO" id="GO:0003677">
    <property type="term" value="F:DNA binding"/>
    <property type="evidence" value="ECO:0007669"/>
    <property type="project" value="UniProtKB-KW"/>
</dbReference>
<evidence type="ECO:0000256" key="4">
    <source>
        <dbReference type="SAM" id="MobiDB-lite"/>
    </source>
</evidence>
<dbReference type="Proteomes" id="UP000256952">
    <property type="component" value="Chromosome CBM2613_b"/>
</dbReference>
<reference evidence="6" key="1">
    <citation type="submission" date="2018-01" db="EMBL/GenBank/DDBJ databases">
        <authorList>
            <person name="Clerissi C."/>
        </authorList>
    </citation>
    <scope>NUCLEOTIDE SEQUENCE</scope>
    <source>
        <strain evidence="6">Cupriavidus taiwanensis STM 8556</strain>
    </source>
</reference>
<dbReference type="InterPro" id="IPR000792">
    <property type="entry name" value="Tscrpt_reg_LuxR_C"/>
</dbReference>